<name>A0A6P8YD77_THRPL</name>
<evidence type="ECO:0000256" key="1">
    <source>
        <dbReference type="SAM" id="MobiDB-lite"/>
    </source>
</evidence>
<feature type="compositionally biased region" description="Acidic residues" evidence="1">
    <location>
        <begin position="176"/>
        <end position="195"/>
    </location>
</feature>
<dbReference type="GeneID" id="117639892"/>
<feature type="compositionally biased region" description="Basic residues" evidence="1">
    <location>
        <begin position="28"/>
        <end position="44"/>
    </location>
</feature>
<keyword evidence="2" id="KW-1185">Reference proteome</keyword>
<feature type="compositionally biased region" description="Basic residues" evidence="1">
    <location>
        <begin position="51"/>
        <end position="61"/>
    </location>
</feature>
<feature type="compositionally biased region" description="Basic residues" evidence="1">
    <location>
        <begin position="104"/>
        <end position="113"/>
    </location>
</feature>
<feature type="region of interest" description="Disordered" evidence="1">
    <location>
        <begin position="1"/>
        <end position="225"/>
    </location>
</feature>
<dbReference type="AlphaFoldDB" id="A0A6P8YD77"/>
<feature type="compositionally biased region" description="Basic and acidic residues" evidence="1">
    <location>
        <begin position="91"/>
        <end position="102"/>
    </location>
</feature>
<gene>
    <name evidence="3" type="primary">LOC117639892</name>
</gene>
<proteinExistence type="predicted"/>
<dbReference type="RefSeq" id="XP_034231742.1">
    <property type="nucleotide sequence ID" value="XM_034375851.1"/>
</dbReference>
<dbReference type="InParanoid" id="A0A6P8YD77"/>
<organism evidence="3">
    <name type="scientific">Thrips palmi</name>
    <name type="common">Melon thrips</name>
    <dbReference type="NCBI Taxonomy" id="161013"/>
    <lineage>
        <taxon>Eukaryota</taxon>
        <taxon>Metazoa</taxon>
        <taxon>Ecdysozoa</taxon>
        <taxon>Arthropoda</taxon>
        <taxon>Hexapoda</taxon>
        <taxon>Insecta</taxon>
        <taxon>Pterygota</taxon>
        <taxon>Neoptera</taxon>
        <taxon>Paraneoptera</taxon>
        <taxon>Thysanoptera</taxon>
        <taxon>Terebrantia</taxon>
        <taxon>Thripoidea</taxon>
        <taxon>Thripidae</taxon>
        <taxon>Thrips</taxon>
    </lineage>
</organism>
<dbReference type="Proteomes" id="UP000515158">
    <property type="component" value="Unplaced"/>
</dbReference>
<evidence type="ECO:0000313" key="3">
    <source>
        <dbReference type="RefSeq" id="XP_034231742.1"/>
    </source>
</evidence>
<sequence>MVRSNERTRGRSRSRSPRPSSASYRRGSDRHRRSRSRSPRRRRSPSPSWGRSRRSRRRRSPSRRDSPRRAPSTSRSSNGYRDSHSTSSTSRRGDARDRDSAAPRHPKRGRHSPVRAPDCWDVRGPRPTLVAPVPAPPARVAVREDEAHLRPLEPVATAPQGRLQLSSVVHPATASEADEEDDLDDEEDDVDDVEPPLERPRGSRIAMQCRGRSWSPTRPLSPLRCSITSWRDGGRVVRTVGPAGQQEEEERTTDSAERFRQAMNIERRVKFRVTLNGRSRKGRRRDGRDAPRMLPPDPAVALAAASFMDRMDAGVAAAKRRLRENALQATDAHRNKPWS</sequence>
<evidence type="ECO:0000313" key="2">
    <source>
        <dbReference type="Proteomes" id="UP000515158"/>
    </source>
</evidence>
<accession>A0A6P8YD77</accession>
<feature type="compositionally biased region" description="Basic and acidic residues" evidence="1">
    <location>
        <begin position="141"/>
        <end position="151"/>
    </location>
</feature>
<reference evidence="3" key="1">
    <citation type="submission" date="2025-08" db="UniProtKB">
        <authorList>
            <consortium name="RefSeq"/>
        </authorList>
    </citation>
    <scope>IDENTIFICATION</scope>
    <source>
        <tissue evidence="3">Total insect</tissue>
    </source>
</reference>
<dbReference type="KEGG" id="tpal:117639892"/>
<protein>
    <submittedName>
        <fullName evidence="3">Serine/arginine repetitive matrix protein 2-like</fullName>
    </submittedName>
</protein>